<organism evidence="3 4">
    <name type="scientific">Pontimicrobium aquaticum</name>
    <dbReference type="NCBI Taxonomy" id="2565367"/>
    <lineage>
        <taxon>Bacteria</taxon>
        <taxon>Pseudomonadati</taxon>
        <taxon>Bacteroidota</taxon>
        <taxon>Flavobacteriia</taxon>
        <taxon>Flavobacteriales</taxon>
        <taxon>Flavobacteriaceae</taxon>
        <taxon>Pontimicrobium</taxon>
    </lineage>
</organism>
<dbReference type="PANTHER" id="PTHR10404">
    <property type="entry name" value="N-ACETYLATED-ALPHA-LINKED ACIDIC DIPEPTIDASE"/>
    <property type="match status" value="1"/>
</dbReference>
<dbReference type="GO" id="GO:0004180">
    <property type="term" value="F:carboxypeptidase activity"/>
    <property type="evidence" value="ECO:0007669"/>
    <property type="project" value="TreeGrafter"/>
</dbReference>
<protein>
    <submittedName>
        <fullName evidence="3">M28 family peptidase</fullName>
    </submittedName>
</protein>
<name>A0A4U0EK58_9FLAO</name>
<proteinExistence type="predicted"/>
<keyword evidence="4" id="KW-1185">Reference proteome</keyword>
<dbReference type="Gene3D" id="3.40.630.10">
    <property type="entry name" value="Zn peptidases"/>
    <property type="match status" value="1"/>
</dbReference>
<dbReference type="InterPro" id="IPR046450">
    <property type="entry name" value="PA_dom_sf"/>
</dbReference>
<evidence type="ECO:0000313" key="4">
    <source>
        <dbReference type="Proteomes" id="UP000307657"/>
    </source>
</evidence>
<dbReference type="InterPro" id="IPR007484">
    <property type="entry name" value="Peptidase_M28"/>
</dbReference>
<dbReference type="InterPro" id="IPR039373">
    <property type="entry name" value="Peptidase_M28B"/>
</dbReference>
<dbReference type="AlphaFoldDB" id="A0A4U0EK58"/>
<evidence type="ECO:0000256" key="1">
    <source>
        <dbReference type="SAM" id="SignalP"/>
    </source>
</evidence>
<dbReference type="SUPFAM" id="SSF52025">
    <property type="entry name" value="PA domain"/>
    <property type="match status" value="1"/>
</dbReference>
<keyword evidence="1" id="KW-0732">Signal</keyword>
<dbReference type="RefSeq" id="WP_136844934.1">
    <property type="nucleotide sequence ID" value="NZ_SUPL01000011.1"/>
</dbReference>
<gene>
    <name evidence="3" type="ORF">E5167_14740</name>
</gene>
<dbReference type="EMBL" id="SUPL01000011">
    <property type="protein sequence ID" value="TJY31867.1"/>
    <property type="molecule type" value="Genomic_DNA"/>
</dbReference>
<dbReference type="SUPFAM" id="SSF53187">
    <property type="entry name" value="Zn-dependent exopeptidases"/>
    <property type="match status" value="1"/>
</dbReference>
<dbReference type="Pfam" id="PF04389">
    <property type="entry name" value="Peptidase_M28"/>
    <property type="match status" value="1"/>
</dbReference>
<accession>A0A4U0EK58</accession>
<reference evidence="3 4" key="1">
    <citation type="submission" date="2019-04" db="EMBL/GenBank/DDBJ databases">
        <title>Lacinutrix sp. nov., isolated from marine water.</title>
        <authorList>
            <person name="Kim W."/>
        </authorList>
    </citation>
    <scope>NUCLEOTIDE SEQUENCE [LARGE SCALE GENOMIC DNA]</scope>
    <source>
        <strain evidence="3 4">CAU 1491</strain>
    </source>
</reference>
<comment type="caution">
    <text evidence="3">The sequence shown here is derived from an EMBL/GenBank/DDBJ whole genome shotgun (WGS) entry which is preliminary data.</text>
</comment>
<feature type="chain" id="PRO_5020574270" evidence="1">
    <location>
        <begin position="20"/>
        <end position="705"/>
    </location>
</feature>
<dbReference type="Gene3D" id="3.50.30.30">
    <property type="match status" value="1"/>
</dbReference>
<feature type="domain" description="Peptidase M28" evidence="2">
    <location>
        <begin position="270"/>
        <end position="395"/>
    </location>
</feature>
<dbReference type="OrthoDB" id="9762302at2"/>
<dbReference type="PANTHER" id="PTHR10404:SF46">
    <property type="entry name" value="VACUOLAR PROTEIN SORTING-ASSOCIATED PROTEIN 70"/>
    <property type="match status" value="1"/>
</dbReference>
<feature type="signal peptide" evidence="1">
    <location>
        <begin position="1"/>
        <end position="19"/>
    </location>
</feature>
<evidence type="ECO:0000259" key="2">
    <source>
        <dbReference type="Pfam" id="PF04389"/>
    </source>
</evidence>
<sequence length="705" mass="78462">MKKIIQSILLSFIVIPTFAQETPFLNDDEIRMLINELSGDRSFEHVRVLTQWHRNSGMEGYFKAADYVVEEAKKAGLVDVKFIEQPLGGPNYTAKSAELWMTEPVEIKLADIGDHALMLSDGSHDADVTAELVWAGTGSKADLEGLDVAGKIVLVNASPGAAVNNAVYAKGALGVVCYTSSESKNQMDFPDQLAWTRISMNVPDGKEGTFAFNLSPRKGEQLRKVLETNGMQDIFATGKKTKGGKIVLKAKVDTEIGEAPGRTGFVEGWIRGSKYHDQQIMITAHLQEEQGSANDDGSGCGNLLEIARTLNKLIEEGKIERPLRDIRFWWTDEIYSEYRYFRDYPEEPSKMLANLHQDMVGAKQSIGSRTQHLIYSPHSITTYLDALFESVGQFVIETNNPFITAGRMGGLPRPHSRPIYATRGTREGFGARFVPFFNASDNLNFIEGAIGVPAVGLINWDDYYIHSSDDDLWQIDATQLQRNAFIITSMAYYLGKAEEDQTNLLISETYAQGNKRLANDLQAAFHQIESQQDQALAYKNASIIIEQGLLRESRALISVTDVVGNSDNVLKKVAIVNERLRTKKAILQNDIDDYYKFKNNTKRTPKIALSKAEELASKKVVKNNPVLDEYFGKRRGGVSGVQIHSTMRMEVFNFVDGKRSYYDIYKAVLAESLAAGTWYYGTVTLDAVVKLLDANVASGALMLMN</sequence>
<dbReference type="Proteomes" id="UP000307657">
    <property type="component" value="Unassembled WGS sequence"/>
</dbReference>
<evidence type="ECO:0000313" key="3">
    <source>
        <dbReference type="EMBL" id="TJY31867.1"/>
    </source>
</evidence>